<feature type="transmembrane region" description="Helical" evidence="7">
    <location>
        <begin position="364"/>
        <end position="385"/>
    </location>
</feature>
<dbReference type="Pfam" id="PF00528">
    <property type="entry name" value="BPD_transp_1"/>
    <property type="match status" value="1"/>
</dbReference>
<keyword evidence="6 7" id="KW-0472">Membrane</keyword>
<evidence type="ECO:0000256" key="3">
    <source>
        <dbReference type="ARBA" id="ARBA00022475"/>
    </source>
</evidence>
<evidence type="ECO:0000256" key="1">
    <source>
        <dbReference type="ARBA" id="ARBA00004651"/>
    </source>
</evidence>
<dbReference type="CDD" id="cd06261">
    <property type="entry name" value="TM_PBP2"/>
    <property type="match status" value="2"/>
</dbReference>
<comment type="similarity">
    <text evidence="7">Belongs to the binding-protein-dependent transport system permease family.</text>
</comment>
<gene>
    <name evidence="9" type="ORF">BTO11_00370</name>
</gene>
<feature type="transmembrane region" description="Helical" evidence="7">
    <location>
        <begin position="117"/>
        <end position="137"/>
    </location>
</feature>
<dbReference type="FunFam" id="1.10.3720.10:FF:000088">
    <property type="entry name" value="Iron(III) ABC transporter, permease protein"/>
    <property type="match status" value="1"/>
</dbReference>
<sequence>MNDLKPTDVINKVTSVGVSPSSSNTFLSKLAYRLPSFKHVKIISFLLALVMALPLITLLFEAFSSSGDSFAHIRETVLTDYVINTVLLMGSVGTLVLIIGIPLAWLIANCDFWGKRFFNWALVLPLAMPAYLVAYTYTDLLDYAGPIQVALRDWFGWTSVNDYWFFDIRSLSGAAVMLSLVLYPYVYLMVRASFLEQNATLTQAARVLGKSPFKCFMQVSLPLARNAIVASCALVMMESMADFATVNYFAVSTLTTAVYDTWLGHYDLASAAKLSSIMVMGVFVLLFLEQLQKGKQKSSNDAKVSQQSLTYKLSKKQTVFAVSFCSVILFVAFIVPVFVLLQYAVNYFEQSWSTQVFEFALNSAGIAFITALLALLLSLILNYAYRVKPNKVQAFSLKAASSGYAIPGTVMAIGVLVPLTFLDIQMNDLAIWLGFSAPGLLLSGSVIAIIFAHLVRFIAIANKTLESSYEKISPSLDMVAKTMGTNGGSLLKKVHIPLVRKSAMVAALLIFVESMKELPAALLLQPFDFQTLPTYVYQYASDEQLELAALGAILIVLVGLIPLLILNRSIDSSSIDSSSIDSTNIDSSKVIQNRVNGK</sequence>
<feature type="domain" description="ABC transmembrane type-1" evidence="8">
    <location>
        <begin position="360"/>
        <end position="566"/>
    </location>
</feature>
<feature type="transmembrane region" description="Helical" evidence="7">
    <location>
        <begin position="503"/>
        <end position="527"/>
    </location>
</feature>
<keyword evidence="3" id="KW-1003">Cell membrane</keyword>
<dbReference type="PROSITE" id="PS50928">
    <property type="entry name" value="ABC_TM1"/>
    <property type="match status" value="2"/>
</dbReference>
<evidence type="ECO:0000256" key="4">
    <source>
        <dbReference type="ARBA" id="ARBA00022692"/>
    </source>
</evidence>
<keyword evidence="5 7" id="KW-1133">Transmembrane helix</keyword>
<organism evidence="9 10">
    <name type="scientific">Psychrosphaera saromensis</name>
    <dbReference type="NCBI Taxonomy" id="716813"/>
    <lineage>
        <taxon>Bacteria</taxon>
        <taxon>Pseudomonadati</taxon>
        <taxon>Pseudomonadota</taxon>
        <taxon>Gammaproteobacteria</taxon>
        <taxon>Alteromonadales</taxon>
        <taxon>Pseudoalteromonadaceae</taxon>
        <taxon>Psychrosphaera</taxon>
    </lineage>
</organism>
<feature type="domain" description="ABC transmembrane type-1" evidence="8">
    <location>
        <begin position="82"/>
        <end position="287"/>
    </location>
</feature>
<dbReference type="InterPro" id="IPR000515">
    <property type="entry name" value="MetI-like"/>
</dbReference>
<dbReference type="PANTHER" id="PTHR30183">
    <property type="entry name" value="MOLYBDENUM TRANSPORT SYSTEM PERMEASE PROTEIN MODB"/>
    <property type="match status" value="1"/>
</dbReference>
<evidence type="ECO:0000256" key="2">
    <source>
        <dbReference type="ARBA" id="ARBA00022448"/>
    </source>
</evidence>
<feature type="transmembrane region" description="Helical" evidence="7">
    <location>
        <begin position="319"/>
        <end position="344"/>
    </location>
</feature>
<dbReference type="OrthoDB" id="9790211at2"/>
<feature type="transmembrane region" description="Helical" evidence="7">
    <location>
        <begin position="397"/>
        <end position="417"/>
    </location>
</feature>
<dbReference type="Gene3D" id="1.10.3720.10">
    <property type="entry name" value="MetI-like"/>
    <property type="match status" value="2"/>
</dbReference>
<comment type="caution">
    <text evidence="9">The sequence shown here is derived from an EMBL/GenBank/DDBJ whole genome shotgun (WGS) entry which is preliminary data.</text>
</comment>
<dbReference type="AlphaFoldDB" id="A0A2S7USL3"/>
<evidence type="ECO:0000259" key="8">
    <source>
        <dbReference type="PROSITE" id="PS50928"/>
    </source>
</evidence>
<name>A0A2S7USL3_9GAMM</name>
<proteinExistence type="inferred from homology"/>
<feature type="transmembrane region" description="Helical" evidence="7">
    <location>
        <begin position="270"/>
        <end position="288"/>
    </location>
</feature>
<dbReference type="GO" id="GO:0005886">
    <property type="term" value="C:plasma membrane"/>
    <property type="evidence" value="ECO:0007669"/>
    <property type="project" value="UniProtKB-SubCell"/>
</dbReference>
<dbReference type="InterPro" id="IPR035906">
    <property type="entry name" value="MetI-like_sf"/>
</dbReference>
<dbReference type="PANTHER" id="PTHR30183:SF2">
    <property type="entry name" value="IRON UTILIZATION PROTEIN"/>
    <property type="match status" value="1"/>
</dbReference>
<feature type="transmembrane region" description="Helical" evidence="7">
    <location>
        <begin position="83"/>
        <end position="105"/>
    </location>
</feature>
<evidence type="ECO:0000256" key="6">
    <source>
        <dbReference type="ARBA" id="ARBA00023136"/>
    </source>
</evidence>
<evidence type="ECO:0000256" key="7">
    <source>
        <dbReference type="RuleBase" id="RU363032"/>
    </source>
</evidence>
<dbReference type="EMBL" id="MSCH01000003">
    <property type="protein sequence ID" value="PQJ52260.1"/>
    <property type="molecule type" value="Genomic_DNA"/>
</dbReference>
<accession>A0A2S7USL3</accession>
<feature type="transmembrane region" description="Helical" evidence="7">
    <location>
        <begin position="547"/>
        <end position="566"/>
    </location>
</feature>
<evidence type="ECO:0000313" key="9">
    <source>
        <dbReference type="EMBL" id="PQJ52260.1"/>
    </source>
</evidence>
<evidence type="ECO:0000256" key="5">
    <source>
        <dbReference type="ARBA" id="ARBA00022989"/>
    </source>
</evidence>
<feature type="transmembrane region" description="Helical" evidence="7">
    <location>
        <begin position="429"/>
        <end position="455"/>
    </location>
</feature>
<dbReference type="GO" id="GO:0055085">
    <property type="term" value="P:transmembrane transport"/>
    <property type="evidence" value="ECO:0007669"/>
    <property type="project" value="InterPro"/>
</dbReference>
<keyword evidence="10" id="KW-1185">Reference proteome</keyword>
<dbReference type="Proteomes" id="UP000239007">
    <property type="component" value="Unassembled WGS sequence"/>
</dbReference>
<feature type="transmembrane region" description="Helical" evidence="7">
    <location>
        <begin position="163"/>
        <end position="188"/>
    </location>
</feature>
<protein>
    <submittedName>
        <fullName evidence="9">Iron ABC transporter permease</fullName>
    </submittedName>
</protein>
<reference evidence="9 10" key="1">
    <citation type="submission" date="2016-12" db="EMBL/GenBank/DDBJ databases">
        <title>Diversity of luminous bacteria.</title>
        <authorList>
            <person name="Yoshizawa S."/>
            <person name="Kogure K."/>
        </authorList>
    </citation>
    <scope>NUCLEOTIDE SEQUENCE [LARGE SCALE GENOMIC DNA]</scope>
    <source>
        <strain evidence="9 10">SA4-48</strain>
    </source>
</reference>
<keyword evidence="2 7" id="KW-0813">Transport</keyword>
<keyword evidence="4 7" id="KW-0812">Transmembrane</keyword>
<comment type="subcellular location">
    <subcellularLocation>
        <location evidence="1 7">Cell membrane</location>
        <topology evidence="1 7">Multi-pass membrane protein</topology>
    </subcellularLocation>
</comment>
<dbReference type="SUPFAM" id="SSF161098">
    <property type="entry name" value="MetI-like"/>
    <property type="match status" value="2"/>
</dbReference>
<evidence type="ECO:0000313" key="10">
    <source>
        <dbReference type="Proteomes" id="UP000239007"/>
    </source>
</evidence>
<feature type="transmembrane region" description="Helical" evidence="7">
    <location>
        <begin position="42"/>
        <end position="63"/>
    </location>
</feature>